<dbReference type="SMART" id="SM00028">
    <property type="entry name" value="TPR"/>
    <property type="match status" value="5"/>
</dbReference>
<dbReference type="InterPro" id="IPR024983">
    <property type="entry name" value="CHAT_dom"/>
</dbReference>
<evidence type="ECO:0000256" key="4">
    <source>
        <dbReference type="SAM" id="SignalP"/>
    </source>
</evidence>
<evidence type="ECO:0000256" key="1">
    <source>
        <dbReference type="PROSITE-ProRule" id="PRU00339"/>
    </source>
</evidence>
<dbReference type="RefSeq" id="WP_131850286.1">
    <property type="nucleotide sequence ID" value="NZ_SKFH01000001.1"/>
</dbReference>
<evidence type="ECO:0000259" key="5">
    <source>
        <dbReference type="Pfam" id="PF12770"/>
    </source>
</evidence>
<keyword evidence="3" id="KW-1133">Transmembrane helix</keyword>
<dbReference type="Pfam" id="PF13424">
    <property type="entry name" value="TPR_12"/>
    <property type="match status" value="1"/>
</dbReference>
<gene>
    <name evidence="6" type="ORF">E0486_01095</name>
</gene>
<dbReference type="PANTHER" id="PTHR10098">
    <property type="entry name" value="RAPSYN-RELATED"/>
    <property type="match status" value="1"/>
</dbReference>
<feature type="chain" id="PRO_5020493629" evidence="4">
    <location>
        <begin position="21"/>
        <end position="916"/>
    </location>
</feature>
<dbReference type="EMBL" id="SKFH01000001">
    <property type="protein sequence ID" value="TCZ74931.1"/>
    <property type="molecule type" value="Genomic_DNA"/>
</dbReference>
<dbReference type="PROSITE" id="PS50293">
    <property type="entry name" value="TPR_REGION"/>
    <property type="match status" value="1"/>
</dbReference>
<evidence type="ECO:0000313" key="6">
    <source>
        <dbReference type="EMBL" id="TCZ74931.1"/>
    </source>
</evidence>
<protein>
    <submittedName>
        <fullName evidence="6">CHAT domain-containing protein</fullName>
    </submittedName>
</protein>
<evidence type="ECO:0000256" key="3">
    <source>
        <dbReference type="SAM" id="Phobius"/>
    </source>
</evidence>
<accession>A0A4R4EA00</accession>
<dbReference type="Gene3D" id="1.25.40.10">
    <property type="entry name" value="Tetratricopeptide repeat domain"/>
    <property type="match status" value="2"/>
</dbReference>
<keyword evidence="1" id="KW-0802">TPR repeat</keyword>
<dbReference type="InterPro" id="IPR019734">
    <property type="entry name" value="TPR_rpt"/>
</dbReference>
<name>A0A4R4EA00_9BACT</name>
<dbReference type="Pfam" id="PF12770">
    <property type="entry name" value="CHAT"/>
    <property type="match status" value="1"/>
</dbReference>
<keyword evidence="4" id="KW-0732">Signal</keyword>
<keyword evidence="3" id="KW-0472">Membrane</keyword>
<dbReference type="PANTHER" id="PTHR10098:SF108">
    <property type="entry name" value="TETRATRICOPEPTIDE REPEAT PROTEIN 28"/>
    <property type="match status" value="1"/>
</dbReference>
<feature type="region of interest" description="Disordered" evidence="2">
    <location>
        <begin position="301"/>
        <end position="330"/>
    </location>
</feature>
<dbReference type="AlphaFoldDB" id="A0A4R4EA00"/>
<evidence type="ECO:0000256" key="2">
    <source>
        <dbReference type="SAM" id="MobiDB-lite"/>
    </source>
</evidence>
<dbReference type="SUPFAM" id="SSF48452">
    <property type="entry name" value="TPR-like"/>
    <property type="match status" value="2"/>
</dbReference>
<sequence length="916" mass="101572">MRSALLILLCSLGITTVAQNGTSNHAAGLTTNSNTLLRAADAAYGRSMVMEDEDASDALARTALDKYRIALRQPGNPAPLQAQAATRAGELAQYFRLEEEALRWYRTVIDLPGIADSLRFRPLIFCGIINYGRSRLDSAEYYFDAAERIQARYPAPLSEAQRLYNNRGALFFAAGNYRQARNYFERALELLPRSSPSYRDLFVNYESNLAAIQVRLGEYNDALARYRRLLPYGLQLTEIRNNIGIIHLRQGRAAEALRWLEPLRYDDARMSGLWNDRAEAWLTAGNRDQANACLRSAMAEAERRQGTAPHAERGRSLRLRGDLKRSQGDPRGALDDYQAALHQFDPAFVYRRNTDNPQHFAGLFAYLPFYETLLAKAGTLAGLGTSEGADAALDTYAAAFRLADYVSRTYDNDEARLLLQKAKYGAHGASIDLAFARYRQTGGRRYLEQAFSFDQQNKASLQVLYEQEARGGSGADSLWRQVRLLRAEIGRLSLRARSADPVQQAALRSEGRRQEIGLERLLRRLHERHPGGADSLPSVAALQALLPRQTALLSYHFSGRRLTVFLLSGNRFEGRQAELYRGFEEDLRAWQAALRSGGLLPQGAGQRLYRLLLAPYRQSEKRLLLIPDDELLYLPFESLPTESGYLAEQCVLQYAATTALLRRGGPVAPGPVLTFAPFSAAGFSGGPVSFSRLPASASETESMKGAALTGAVASKERFRALAGRYPLLHLATHAVANDSLPGLSYVAFAPRGLAPDSFLLYASEIYDLSLPQNRLLVLSACETGTGALVRGEGLFSLGRAFAYAGCANRITTLWKADDVSTADILRRMYRYLEEGKDPGAALQLAKAAYLADPQVHPRRKAPAYWAHLVYTGELPAERPAHWLWWVLADLLLVGLSIGLLRRRRKRITARAGGQNG</sequence>
<keyword evidence="3" id="KW-0812">Transmembrane</keyword>
<organism evidence="6 7">
    <name type="scientific">Flaviaesturariibacter aridisoli</name>
    <dbReference type="NCBI Taxonomy" id="2545761"/>
    <lineage>
        <taxon>Bacteria</taxon>
        <taxon>Pseudomonadati</taxon>
        <taxon>Bacteroidota</taxon>
        <taxon>Chitinophagia</taxon>
        <taxon>Chitinophagales</taxon>
        <taxon>Chitinophagaceae</taxon>
        <taxon>Flaviaestuariibacter</taxon>
    </lineage>
</organism>
<feature type="signal peptide" evidence="4">
    <location>
        <begin position="1"/>
        <end position="20"/>
    </location>
</feature>
<feature type="domain" description="CHAT" evidence="5">
    <location>
        <begin position="604"/>
        <end position="872"/>
    </location>
</feature>
<keyword evidence="7" id="KW-1185">Reference proteome</keyword>
<feature type="repeat" description="TPR" evidence="1">
    <location>
        <begin position="161"/>
        <end position="194"/>
    </location>
</feature>
<dbReference type="InterPro" id="IPR011990">
    <property type="entry name" value="TPR-like_helical_dom_sf"/>
</dbReference>
<reference evidence="6 7" key="1">
    <citation type="submission" date="2019-03" db="EMBL/GenBank/DDBJ databases">
        <authorList>
            <person name="Kim M.K.M."/>
        </authorList>
    </citation>
    <scope>NUCLEOTIDE SEQUENCE [LARGE SCALE GENOMIC DNA]</scope>
    <source>
        <strain evidence="6 7">17J68-15</strain>
    </source>
</reference>
<dbReference type="OrthoDB" id="9771112at2"/>
<proteinExistence type="predicted"/>
<comment type="caution">
    <text evidence="6">The sequence shown here is derived from an EMBL/GenBank/DDBJ whole genome shotgun (WGS) entry which is preliminary data.</text>
</comment>
<dbReference type="Proteomes" id="UP000295164">
    <property type="component" value="Unassembled WGS sequence"/>
</dbReference>
<feature type="transmembrane region" description="Helical" evidence="3">
    <location>
        <begin position="882"/>
        <end position="900"/>
    </location>
</feature>
<evidence type="ECO:0000313" key="7">
    <source>
        <dbReference type="Proteomes" id="UP000295164"/>
    </source>
</evidence>
<dbReference type="PROSITE" id="PS50005">
    <property type="entry name" value="TPR"/>
    <property type="match status" value="1"/>
</dbReference>